<organism evidence="2 3">
    <name type="scientific">Candidatus Giovannonibacteria bacterium RIFCSPLOWO2_01_FULL_46_32</name>
    <dbReference type="NCBI Taxonomy" id="1798353"/>
    <lineage>
        <taxon>Bacteria</taxon>
        <taxon>Candidatus Giovannoniibacteriota</taxon>
    </lineage>
</organism>
<dbReference type="PROSITE" id="PS00409">
    <property type="entry name" value="PROKAR_NTER_METHYL"/>
    <property type="match status" value="1"/>
</dbReference>
<evidence type="ECO:0008006" key="4">
    <source>
        <dbReference type="Google" id="ProtNLM"/>
    </source>
</evidence>
<keyword evidence="1" id="KW-1133">Transmembrane helix</keyword>
<dbReference type="EMBL" id="MFIF01000006">
    <property type="protein sequence ID" value="OGF87217.1"/>
    <property type="molecule type" value="Genomic_DNA"/>
</dbReference>
<keyword evidence="1" id="KW-0812">Transmembrane</keyword>
<gene>
    <name evidence="2" type="ORF">A3B19_03200</name>
</gene>
<comment type="caution">
    <text evidence="2">The sequence shown here is derived from an EMBL/GenBank/DDBJ whole genome shotgun (WGS) entry which is preliminary data.</text>
</comment>
<evidence type="ECO:0000313" key="2">
    <source>
        <dbReference type="EMBL" id="OGF87217.1"/>
    </source>
</evidence>
<protein>
    <recommendedName>
        <fullName evidence="4">Type II secretion system protein J</fullName>
    </recommendedName>
</protein>
<reference evidence="2 3" key="1">
    <citation type="journal article" date="2016" name="Nat. Commun.">
        <title>Thousands of microbial genomes shed light on interconnected biogeochemical processes in an aquifer system.</title>
        <authorList>
            <person name="Anantharaman K."/>
            <person name="Brown C.T."/>
            <person name="Hug L.A."/>
            <person name="Sharon I."/>
            <person name="Castelle C.J."/>
            <person name="Probst A.J."/>
            <person name="Thomas B.C."/>
            <person name="Singh A."/>
            <person name="Wilkins M.J."/>
            <person name="Karaoz U."/>
            <person name="Brodie E.L."/>
            <person name="Williams K.H."/>
            <person name="Hubbard S.S."/>
            <person name="Banfield J.F."/>
        </authorList>
    </citation>
    <scope>NUCLEOTIDE SEQUENCE [LARGE SCALE GENOMIC DNA]</scope>
</reference>
<evidence type="ECO:0000256" key="1">
    <source>
        <dbReference type="SAM" id="Phobius"/>
    </source>
</evidence>
<sequence length="183" mass="19006">MIEAKNEKGFTLLEMIVALGVFAVAALLSTSSLLSLTDAQKKTASLSSAYDNLRFALETIAKDIRTGGDFYCGADSNDLPLVPAPKDCAAGGPALTYKNVAGENISYRLSGGGIEKFAGGVLFGAMTSPDVTISTLAFYVLGSPAADNFQPRITVVIKGVAGSGRSASEFNLQTTVSQRKIGI</sequence>
<evidence type="ECO:0000313" key="3">
    <source>
        <dbReference type="Proteomes" id="UP000177346"/>
    </source>
</evidence>
<keyword evidence="1" id="KW-0472">Membrane</keyword>
<dbReference type="AlphaFoldDB" id="A0A1F5XH76"/>
<dbReference type="InterPro" id="IPR012902">
    <property type="entry name" value="N_methyl_site"/>
</dbReference>
<dbReference type="NCBIfam" id="TIGR02532">
    <property type="entry name" value="IV_pilin_GFxxxE"/>
    <property type="match status" value="1"/>
</dbReference>
<dbReference type="InterPro" id="IPR045584">
    <property type="entry name" value="Pilin-like"/>
</dbReference>
<accession>A0A1F5XH76</accession>
<name>A0A1F5XH76_9BACT</name>
<dbReference type="Pfam" id="PF07963">
    <property type="entry name" value="N_methyl"/>
    <property type="match status" value="1"/>
</dbReference>
<proteinExistence type="predicted"/>
<dbReference type="SUPFAM" id="SSF54523">
    <property type="entry name" value="Pili subunits"/>
    <property type="match status" value="1"/>
</dbReference>
<feature type="transmembrane region" description="Helical" evidence="1">
    <location>
        <begin position="12"/>
        <end position="36"/>
    </location>
</feature>
<dbReference type="Proteomes" id="UP000177346">
    <property type="component" value="Unassembled WGS sequence"/>
</dbReference>